<evidence type="ECO:0000256" key="2">
    <source>
        <dbReference type="ARBA" id="ARBA00022692"/>
    </source>
</evidence>
<protein>
    <submittedName>
        <fullName evidence="12">ABC transporter-related protein</fullName>
    </submittedName>
</protein>
<dbReference type="InterPro" id="IPR005074">
    <property type="entry name" value="Peptidase_C39"/>
</dbReference>
<sequence length="701" mass="78593">MPLEESFEQNPLLKCVKNILDFYFGDVSFKTLSAFFIHSNTFDTAQAQEILKNFNLSVIEKKISADTIPKHFLPSIIFDAEANPLVFLRKTQDKATVFDPQDGKEKQIDIKKLKAYKRAFLIFKDTQHVKYLESTENKAWFYEPLKSHYRAYIEIAIITLFINVFALAIPLFIMNIYNRVVPNQAYETLFVLASGTILVLIFDVILKYSRTHILDGISKKVGLFWEEELMNKMMLVDVEFDKQLSGSKANLFKEIQQIRDFFTNRSLTQIIDFPFFLIAILVIYIISPTVAVIPFIAALLIMIFNFLMQHPISKLSKNNSENIQSKYSFIFESIQGAQSIKLSNAAPTRMFLWRNIVAFVDGVGIKIQSLHALSTNISQFILQLVTVLVVIVGVFEISNQNLSVGGLIAVTMLASRAMVPIVSLSSILIRLKEMGESIDRVDEFISLPAEDNSTTEAGIGKIEGKIEFKNVTYKFNNSKHPSIDSVTFTIQPGEKVGIIGQTGAGKTTLLKLLMGLYKPTSGSIYLDNHDITTIHPVEIRQNIGIMPQEPFLFNATIKENIELFRPISKTRMMEIITFIGLGDLIKKSGKGDALQVGERGCNLSVGQRHLVGLARALAPNPPMLILDEPTTGLDMGSERRLIDKLKGGLSPDKTLLVITHRLAALDLVDRIIVINDGKIVADGPKNKVLQALQTPIKKEMA</sequence>
<keyword evidence="3" id="KW-0547">Nucleotide-binding</keyword>
<dbReference type="Pfam" id="PF00005">
    <property type="entry name" value="ABC_tran"/>
    <property type="match status" value="1"/>
</dbReference>
<keyword evidence="13" id="KW-1185">Reference proteome</keyword>
<feature type="transmembrane region" description="Helical" evidence="8">
    <location>
        <begin position="267"/>
        <end position="286"/>
    </location>
</feature>
<dbReference type="STRING" id="326298.Suden_1190"/>
<dbReference type="eggNOG" id="COG2274">
    <property type="taxonomic scope" value="Bacteria"/>
</dbReference>
<dbReference type="InterPro" id="IPR003439">
    <property type="entry name" value="ABC_transporter-like_ATP-bd"/>
</dbReference>
<dbReference type="PROSITE" id="PS50893">
    <property type="entry name" value="ABC_TRANSPORTER_2"/>
    <property type="match status" value="1"/>
</dbReference>
<evidence type="ECO:0000256" key="3">
    <source>
        <dbReference type="ARBA" id="ARBA00022741"/>
    </source>
</evidence>
<dbReference type="CDD" id="cd03245">
    <property type="entry name" value="ABCC_bacteriocin_exporters"/>
    <property type="match status" value="1"/>
</dbReference>
<dbReference type="GO" id="GO:0016887">
    <property type="term" value="F:ATP hydrolysis activity"/>
    <property type="evidence" value="ECO:0007669"/>
    <property type="project" value="InterPro"/>
</dbReference>
<dbReference type="InterPro" id="IPR017750">
    <property type="entry name" value="ATPase_T1SS"/>
</dbReference>
<dbReference type="HOGENOM" id="CLU_000604_95_6_7"/>
<dbReference type="KEGG" id="tdn:Suden_1190"/>
<dbReference type="PANTHER" id="PTHR43394">
    <property type="entry name" value="ATP-DEPENDENT PERMEASE MDL1, MITOCHONDRIAL"/>
    <property type="match status" value="1"/>
</dbReference>
<reference evidence="12 13" key="1">
    <citation type="journal article" date="2008" name="Appl. Environ. Microbiol.">
        <title>Genome of the epsilonproteobacterial chemolithoautotroph Sulfurimonas denitrificans.</title>
        <authorList>
            <person name="Sievert S.M."/>
            <person name="Scott K.M."/>
            <person name="Klotz M.G."/>
            <person name="Chain P.S.G."/>
            <person name="Hauser L.J."/>
            <person name="Hemp J."/>
            <person name="Huegler M."/>
            <person name="Land M."/>
            <person name="Lapidus A."/>
            <person name="Larimer F.W."/>
            <person name="Lucas S."/>
            <person name="Malfatti S.A."/>
            <person name="Meyer F."/>
            <person name="Paulsen I.T."/>
            <person name="Ren Q."/>
            <person name="Simon J."/>
            <person name="Bailey K."/>
            <person name="Diaz E."/>
            <person name="Fitzpatrick K.A."/>
            <person name="Glover B."/>
            <person name="Gwatney N."/>
            <person name="Korajkic A."/>
            <person name="Long A."/>
            <person name="Mobberley J.M."/>
            <person name="Pantry S.N."/>
            <person name="Pazder G."/>
            <person name="Peterson S."/>
            <person name="Quintanilla J.D."/>
            <person name="Sprinkle R."/>
            <person name="Stephens J."/>
            <person name="Thomas P."/>
            <person name="Vaughn R."/>
            <person name="Weber M.J."/>
            <person name="Wooten L.L."/>
        </authorList>
    </citation>
    <scope>NUCLEOTIDE SEQUENCE [LARGE SCALE GENOMIC DNA]</scope>
    <source>
        <strain evidence="13">ATCC 33889 / DSM 1251</strain>
    </source>
</reference>
<dbReference type="GO" id="GO:0005886">
    <property type="term" value="C:plasma membrane"/>
    <property type="evidence" value="ECO:0007669"/>
    <property type="project" value="UniProtKB-SubCell"/>
</dbReference>
<evidence type="ECO:0000256" key="1">
    <source>
        <dbReference type="ARBA" id="ARBA00004651"/>
    </source>
</evidence>
<dbReference type="OrthoDB" id="9760168at2"/>
<dbReference type="InterPro" id="IPR039421">
    <property type="entry name" value="Type_1_exporter"/>
</dbReference>
<keyword evidence="4" id="KW-0378">Hydrolase</keyword>
<evidence type="ECO:0000259" key="11">
    <source>
        <dbReference type="PROSITE" id="PS50990"/>
    </source>
</evidence>
<evidence type="ECO:0000313" key="12">
    <source>
        <dbReference type="EMBL" id="ABB44468.1"/>
    </source>
</evidence>
<dbReference type="GO" id="GO:0006508">
    <property type="term" value="P:proteolysis"/>
    <property type="evidence" value="ECO:0007669"/>
    <property type="project" value="InterPro"/>
</dbReference>
<feature type="transmembrane region" description="Helical" evidence="8">
    <location>
        <begin position="404"/>
        <end position="429"/>
    </location>
</feature>
<accession>Q30RB3</accession>
<dbReference type="SUPFAM" id="SSF52540">
    <property type="entry name" value="P-loop containing nucleoside triphosphate hydrolases"/>
    <property type="match status" value="1"/>
</dbReference>
<feature type="transmembrane region" description="Helical" evidence="8">
    <location>
        <begin position="189"/>
        <end position="206"/>
    </location>
</feature>
<dbReference type="NCBIfam" id="TIGR03375">
    <property type="entry name" value="type_I_sec_LssB"/>
    <property type="match status" value="1"/>
</dbReference>
<feature type="transmembrane region" description="Helical" evidence="8">
    <location>
        <begin position="380"/>
        <end position="398"/>
    </location>
</feature>
<organism evidence="12 13">
    <name type="scientific">Sulfurimonas denitrificans (strain ATCC 33889 / DSM 1251)</name>
    <name type="common">Thiomicrospira denitrificans (strain ATCC 33889 / DSM 1251)</name>
    <dbReference type="NCBI Taxonomy" id="326298"/>
    <lineage>
        <taxon>Bacteria</taxon>
        <taxon>Pseudomonadati</taxon>
        <taxon>Campylobacterota</taxon>
        <taxon>Epsilonproteobacteria</taxon>
        <taxon>Campylobacterales</taxon>
        <taxon>Sulfurimonadaceae</taxon>
        <taxon>Sulfurimonas</taxon>
    </lineage>
</organism>
<dbReference type="GO" id="GO:0015421">
    <property type="term" value="F:ABC-type oligopeptide transporter activity"/>
    <property type="evidence" value="ECO:0007669"/>
    <property type="project" value="TreeGrafter"/>
</dbReference>
<dbReference type="InterPro" id="IPR011527">
    <property type="entry name" value="ABC1_TM_dom"/>
</dbReference>
<dbReference type="SUPFAM" id="SSF90123">
    <property type="entry name" value="ABC transporter transmembrane region"/>
    <property type="match status" value="1"/>
</dbReference>
<dbReference type="GO" id="GO:0005524">
    <property type="term" value="F:ATP binding"/>
    <property type="evidence" value="ECO:0007669"/>
    <property type="project" value="UniProtKB-KW"/>
</dbReference>
<proteinExistence type="predicted"/>
<keyword evidence="7 8" id="KW-0472">Membrane</keyword>
<name>Q30RB3_SULDN</name>
<gene>
    <name evidence="12" type="ordered locus">Suden_1190</name>
</gene>
<evidence type="ECO:0000259" key="10">
    <source>
        <dbReference type="PROSITE" id="PS50929"/>
    </source>
</evidence>
<dbReference type="GO" id="GO:0008233">
    <property type="term" value="F:peptidase activity"/>
    <property type="evidence" value="ECO:0007669"/>
    <property type="project" value="InterPro"/>
</dbReference>
<dbReference type="InterPro" id="IPR036640">
    <property type="entry name" value="ABC1_TM_sf"/>
</dbReference>
<keyword evidence="5" id="KW-0067">ATP-binding</keyword>
<comment type="subcellular location">
    <subcellularLocation>
        <location evidence="1">Cell membrane</location>
        <topology evidence="1">Multi-pass membrane protein</topology>
    </subcellularLocation>
</comment>
<evidence type="ECO:0000256" key="4">
    <source>
        <dbReference type="ARBA" id="ARBA00022801"/>
    </source>
</evidence>
<keyword evidence="2 8" id="KW-0812">Transmembrane</keyword>
<dbReference type="SMART" id="SM00382">
    <property type="entry name" value="AAA"/>
    <property type="match status" value="1"/>
</dbReference>
<dbReference type="InterPro" id="IPR027417">
    <property type="entry name" value="P-loop_NTPase"/>
</dbReference>
<dbReference type="AlphaFoldDB" id="Q30RB3"/>
<evidence type="ECO:0000256" key="7">
    <source>
        <dbReference type="ARBA" id="ARBA00023136"/>
    </source>
</evidence>
<evidence type="ECO:0000256" key="6">
    <source>
        <dbReference type="ARBA" id="ARBA00022989"/>
    </source>
</evidence>
<evidence type="ECO:0000313" key="13">
    <source>
        <dbReference type="Proteomes" id="UP000002714"/>
    </source>
</evidence>
<dbReference type="RefSeq" id="WP_011372820.1">
    <property type="nucleotide sequence ID" value="NC_007575.1"/>
</dbReference>
<dbReference type="EMBL" id="CP000153">
    <property type="protein sequence ID" value="ABB44468.1"/>
    <property type="molecule type" value="Genomic_DNA"/>
</dbReference>
<keyword evidence="6 8" id="KW-1133">Transmembrane helix</keyword>
<dbReference type="PROSITE" id="PS50929">
    <property type="entry name" value="ABC_TM1F"/>
    <property type="match status" value="1"/>
</dbReference>
<dbReference type="Pfam" id="PF00664">
    <property type="entry name" value="ABC_membrane"/>
    <property type="match status" value="1"/>
</dbReference>
<dbReference type="Gene3D" id="3.40.50.300">
    <property type="entry name" value="P-loop containing nucleotide triphosphate hydrolases"/>
    <property type="match status" value="1"/>
</dbReference>
<evidence type="ECO:0000256" key="8">
    <source>
        <dbReference type="SAM" id="Phobius"/>
    </source>
</evidence>
<dbReference type="Gene3D" id="3.90.70.10">
    <property type="entry name" value="Cysteine proteinases"/>
    <property type="match status" value="1"/>
</dbReference>
<evidence type="ECO:0000259" key="9">
    <source>
        <dbReference type="PROSITE" id="PS50893"/>
    </source>
</evidence>
<dbReference type="PROSITE" id="PS50990">
    <property type="entry name" value="PEPTIDASE_C39"/>
    <property type="match status" value="1"/>
</dbReference>
<feature type="domain" description="ABC transporter" evidence="9">
    <location>
        <begin position="466"/>
        <end position="701"/>
    </location>
</feature>
<evidence type="ECO:0000256" key="5">
    <source>
        <dbReference type="ARBA" id="ARBA00022840"/>
    </source>
</evidence>
<dbReference type="Gene3D" id="1.20.1560.10">
    <property type="entry name" value="ABC transporter type 1, transmembrane domain"/>
    <property type="match status" value="1"/>
</dbReference>
<dbReference type="Proteomes" id="UP000002714">
    <property type="component" value="Chromosome"/>
</dbReference>
<feature type="domain" description="ABC transmembrane type-1" evidence="10">
    <location>
        <begin position="155"/>
        <end position="433"/>
    </location>
</feature>
<feature type="transmembrane region" description="Helical" evidence="8">
    <location>
        <begin position="155"/>
        <end position="177"/>
    </location>
</feature>
<feature type="domain" description="Peptidase C39" evidence="11">
    <location>
        <begin position="4"/>
        <end position="124"/>
    </location>
</feature>
<dbReference type="InterPro" id="IPR003593">
    <property type="entry name" value="AAA+_ATPase"/>
</dbReference>
<dbReference type="PANTHER" id="PTHR43394:SF1">
    <property type="entry name" value="ATP-BINDING CASSETTE SUB-FAMILY B MEMBER 10, MITOCHONDRIAL"/>
    <property type="match status" value="1"/>
</dbReference>